<evidence type="ECO:0000259" key="8">
    <source>
        <dbReference type="PROSITE" id="PS50801"/>
    </source>
</evidence>
<dbReference type="Gene3D" id="3.30.750.24">
    <property type="entry name" value="STAS domain"/>
    <property type="match status" value="1"/>
</dbReference>
<dbReference type="InterPro" id="IPR036513">
    <property type="entry name" value="STAS_dom_sf"/>
</dbReference>
<evidence type="ECO:0000256" key="6">
    <source>
        <dbReference type="SAM" id="MobiDB-lite"/>
    </source>
</evidence>
<feature type="transmembrane region" description="Helical" evidence="7">
    <location>
        <begin position="478"/>
        <end position="508"/>
    </location>
</feature>
<dbReference type="SUPFAM" id="SSF52091">
    <property type="entry name" value="SpoIIaa-like"/>
    <property type="match status" value="1"/>
</dbReference>
<dbReference type="PROSITE" id="PS01130">
    <property type="entry name" value="SLC26A"/>
    <property type="match status" value="1"/>
</dbReference>
<feature type="transmembrane region" description="Helical" evidence="7">
    <location>
        <begin position="223"/>
        <end position="246"/>
    </location>
</feature>
<reference evidence="9 10" key="1">
    <citation type="journal article" date="2020" name="Nat. Food">
        <title>A phased Vanilla planifolia genome enables genetic improvement of flavour and production.</title>
        <authorList>
            <person name="Hasing T."/>
            <person name="Tang H."/>
            <person name="Brym M."/>
            <person name="Khazi F."/>
            <person name="Huang T."/>
            <person name="Chambers A.H."/>
        </authorList>
    </citation>
    <scope>NUCLEOTIDE SEQUENCE [LARGE SCALE GENOMIC DNA]</scope>
    <source>
        <tissue evidence="9">Leaf</tissue>
    </source>
</reference>
<feature type="transmembrane region" description="Helical" evidence="7">
    <location>
        <begin position="186"/>
        <end position="211"/>
    </location>
</feature>
<feature type="transmembrane region" description="Helical" evidence="7">
    <location>
        <begin position="427"/>
        <end position="444"/>
    </location>
</feature>
<dbReference type="PANTHER" id="PTHR11814">
    <property type="entry name" value="SULFATE TRANSPORTER"/>
    <property type="match status" value="1"/>
</dbReference>
<protein>
    <recommendedName>
        <fullName evidence="8">STAS domain-containing protein</fullName>
    </recommendedName>
</protein>
<feature type="compositionally biased region" description="Basic and acidic residues" evidence="6">
    <location>
        <begin position="17"/>
        <end position="28"/>
    </location>
</feature>
<evidence type="ECO:0000256" key="3">
    <source>
        <dbReference type="ARBA" id="ARBA00022692"/>
    </source>
</evidence>
<feature type="transmembrane region" description="Helical" evidence="7">
    <location>
        <begin position="266"/>
        <end position="284"/>
    </location>
</feature>
<dbReference type="CDD" id="cd07042">
    <property type="entry name" value="STAS_SulP_like_sulfate_transporter"/>
    <property type="match status" value="1"/>
</dbReference>
<evidence type="ECO:0000256" key="2">
    <source>
        <dbReference type="ARBA" id="ARBA00022448"/>
    </source>
</evidence>
<dbReference type="FunFam" id="3.30.750.24:FF:000002">
    <property type="entry name" value="Sulfate transporter 31"/>
    <property type="match status" value="1"/>
</dbReference>
<keyword evidence="10" id="KW-1185">Reference proteome</keyword>
<comment type="caution">
    <text evidence="9">The sequence shown here is derived from an EMBL/GenBank/DDBJ whole genome shotgun (WGS) entry which is preliminary data.</text>
</comment>
<dbReference type="GO" id="GO:0016020">
    <property type="term" value="C:membrane"/>
    <property type="evidence" value="ECO:0007669"/>
    <property type="project" value="UniProtKB-SubCell"/>
</dbReference>
<feature type="transmembrane region" description="Helical" evidence="7">
    <location>
        <begin position="104"/>
        <end position="124"/>
    </location>
</feature>
<organism evidence="9 10">
    <name type="scientific">Vanilla planifolia</name>
    <name type="common">Vanilla</name>
    <dbReference type="NCBI Taxonomy" id="51239"/>
    <lineage>
        <taxon>Eukaryota</taxon>
        <taxon>Viridiplantae</taxon>
        <taxon>Streptophyta</taxon>
        <taxon>Embryophyta</taxon>
        <taxon>Tracheophyta</taxon>
        <taxon>Spermatophyta</taxon>
        <taxon>Magnoliopsida</taxon>
        <taxon>Liliopsida</taxon>
        <taxon>Asparagales</taxon>
        <taxon>Orchidaceae</taxon>
        <taxon>Vanilloideae</taxon>
        <taxon>Vanilleae</taxon>
        <taxon>Vanilla</taxon>
    </lineage>
</organism>
<comment type="subcellular location">
    <subcellularLocation>
        <location evidence="1">Membrane</location>
        <topology evidence="1">Multi-pass membrane protein</topology>
    </subcellularLocation>
</comment>
<feature type="transmembrane region" description="Helical" evidence="7">
    <location>
        <begin position="387"/>
        <end position="406"/>
    </location>
</feature>
<evidence type="ECO:0000256" key="1">
    <source>
        <dbReference type="ARBA" id="ARBA00004141"/>
    </source>
</evidence>
<evidence type="ECO:0000313" key="10">
    <source>
        <dbReference type="Proteomes" id="UP000636800"/>
    </source>
</evidence>
<feature type="transmembrane region" description="Helical" evidence="7">
    <location>
        <begin position="157"/>
        <end position="174"/>
    </location>
</feature>
<proteinExistence type="predicted"/>
<keyword evidence="4 7" id="KW-1133">Transmembrane helix</keyword>
<name>A0A835PRV5_VANPL</name>
<dbReference type="NCBIfam" id="TIGR00815">
    <property type="entry name" value="sulP"/>
    <property type="match status" value="1"/>
</dbReference>
<feature type="transmembrane region" description="Helical" evidence="7">
    <location>
        <begin position="130"/>
        <end position="150"/>
    </location>
</feature>
<dbReference type="PROSITE" id="PS50801">
    <property type="entry name" value="STAS"/>
    <property type="match status" value="1"/>
</dbReference>
<dbReference type="InterPro" id="IPR018045">
    <property type="entry name" value="S04_transporter_CS"/>
</dbReference>
<gene>
    <name evidence="9" type="ORF">HPP92_022955</name>
</gene>
<accession>A0A835PRV5</accession>
<dbReference type="Pfam" id="PF01740">
    <property type="entry name" value="STAS"/>
    <property type="match status" value="1"/>
</dbReference>
<evidence type="ECO:0000256" key="7">
    <source>
        <dbReference type="SAM" id="Phobius"/>
    </source>
</evidence>
<keyword evidence="2" id="KW-0813">Transport</keyword>
<dbReference type="InterPro" id="IPR001902">
    <property type="entry name" value="SLC26A/SulP_fam"/>
</dbReference>
<keyword evidence="5 7" id="KW-0472">Membrane</keyword>
<dbReference type="EMBL" id="JADCNL010000012">
    <property type="protein sequence ID" value="KAG0457798.1"/>
    <property type="molecule type" value="Genomic_DNA"/>
</dbReference>
<dbReference type="AlphaFoldDB" id="A0A835PRV5"/>
<evidence type="ECO:0000256" key="4">
    <source>
        <dbReference type="ARBA" id="ARBA00022989"/>
    </source>
</evidence>
<dbReference type="GO" id="GO:0008271">
    <property type="term" value="F:secondary active sulfate transmembrane transporter activity"/>
    <property type="evidence" value="ECO:0007669"/>
    <property type="project" value="InterPro"/>
</dbReference>
<feature type="transmembrane region" description="Helical" evidence="7">
    <location>
        <begin position="296"/>
        <end position="316"/>
    </location>
</feature>
<evidence type="ECO:0000313" key="9">
    <source>
        <dbReference type="EMBL" id="KAG0457798.1"/>
    </source>
</evidence>
<dbReference type="OrthoDB" id="1886792at2759"/>
<evidence type="ECO:0000256" key="5">
    <source>
        <dbReference type="ARBA" id="ARBA00023136"/>
    </source>
</evidence>
<dbReference type="Pfam" id="PF00916">
    <property type="entry name" value="Sulfate_transp"/>
    <property type="match status" value="1"/>
</dbReference>
<dbReference type="InterPro" id="IPR011547">
    <property type="entry name" value="SLC26A/SulP_dom"/>
</dbReference>
<feature type="domain" description="STAS" evidence="8">
    <location>
        <begin position="536"/>
        <end position="659"/>
    </location>
</feature>
<keyword evidence="3 7" id="KW-0812">Transmembrane</keyword>
<dbReference type="InterPro" id="IPR002645">
    <property type="entry name" value="STAS_dom"/>
</dbReference>
<feature type="transmembrane region" description="Helical" evidence="7">
    <location>
        <begin position="450"/>
        <end position="466"/>
    </location>
</feature>
<feature type="region of interest" description="Disordered" evidence="6">
    <location>
        <begin position="1"/>
        <end position="31"/>
    </location>
</feature>
<sequence>MLKKKHGSSNAPTRNPSDFHQDITHPSDNHSSTATIMEEHSRLTVRFSTHRTFLTTLKSQLKETFFPDDPFRHLAGQSPYQSAWSVISYFVPILRWAPNYKYSIFAYDLLAGITIASLAIPQGISYAKLANIPPIIGLYSSFVPPLVYAIFGSSNNLAVGTVAAASLILSSSISGRVSPEEEPEKYLYTVFTAAFVSGVLQLALGIFRLGLLVDFLSRSTITGFMAGTAMLIILQQFKGLLGLQHFTNKTNVFSVVHAVFTNRHEWQWQSAVLGLCFLAVLLAARHVKDRFPRLFWVNAITPLLVVMVGGVLAFLLHGENHGIPIVGHLKKGLNPVSISQLQFKSPYISVALKAGLISGFVALAEGIAVGRSLALLKNEQTDGNKEMIAFGIMNIVGSCTSCYLTTGPFSKSAVNFHAGCKTPMSNVVMALCMMLVLLFLAPLFKYTPLVALAAIICVAMLGLIELHEMRHLFKVDKFDFCVCMAAMLGVVLVDMEIGLLLSIGLSIIRALLHVARPATCKLGKLPGTDLYLDIEQYPESINIPGILIVQLGSPIYFPNASYLRERILRWVEAEENFTKKEHGQDLFYVIFDMSGVATIDNSGIGMLFELHRILGKKGIKVALTNPSLRVAEKLVSADFIDFIGKKWTFLSINDAVSGCHFALQEARNDANK</sequence>
<dbReference type="Proteomes" id="UP000636800">
    <property type="component" value="Chromosome 12"/>
</dbReference>